<evidence type="ECO:0000313" key="3">
    <source>
        <dbReference type="EMBL" id="MBC8540698.1"/>
    </source>
</evidence>
<name>A0A926DKP1_9FIRM</name>
<dbReference type="AlphaFoldDB" id="A0A926DKP1"/>
<accession>A0A926DKP1</accession>
<comment type="caution">
    <text evidence="3">The sequence shown here is derived from an EMBL/GenBank/DDBJ whole genome shotgun (WGS) entry which is preliminary data.</text>
</comment>
<organism evidence="3 4">
    <name type="scientific">Congzhengia minquanensis</name>
    <dbReference type="NCBI Taxonomy" id="2763657"/>
    <lineage>
        <taxon>Bacteria</taxon>
        <taxon>Bacillati</taxon>
        <taxon>Bacillota</taxon>
        <taxon>Clostridia</taxon>
        <taxon>Eubacteriales</taxon>
        <taxon>Oscillospiraceae</taxon>
        <taxon>Congzhengia</taxon>
    </lineage>
</organism>
<dbReference type="InterPro" id="IPR048482">
    <property type="entry name" value="GH141_ins"/>
</dbReference>
<dbReference type="SUPFAM" id="SSF51126">
    <property type="entry name" value="Pectin lyase-like"/>
    <property type="match status" value="1"/>
</dbReference>
<dbReference type="Pfam" id="PF21231">
    <property type="entry name" value="GH141_M"/>
    <property type="match status" value="1"/>
</dbReference>
<dbReference type="InterPro" id="IPR006626">
    <property type="entry name" value="PbH1"/>
</dbReference>
<dbReference type="PANTHER" id="PTHR36453">
    <property type="entry name" value="SECRETED PROTEIN-RELATED"/>
    <property type="match status" value="1"/>
</dbReference>
<dbReference type="InterPro" id="IPR012334">
    <property type="entry name" value="Pectin_lyas_fold"/>
</dbReference>
<dbReference type="InterPro" id="IPR011050">
    <property type="entry name" value="Pectin_lyase_fold/virulence"/>
</dbReference>
<sequence>MNLKRNVTAIGFILTFILTISICTPAFAANQLPAPAGPVWGEGLNISWNSVENAAGYEVAIYCGSRKANSVTVKTTELDLTKHVGYGGTYKVRVVALGDGTNYTDSAFSSFSEDKILRGDTAVKYDVYVDAQNGDDFGAGTMEDPYRTIERAQGYVSMAASLVNFDVNVNLRGTFYYGEDELSRFVTSRTSNIKNRGGSVVDSYEIQSAVRIGSGDKLRNGKQTIYKNWDGYEATLSGGKRIGGWQLYDSEKNIWKANVGTDKRAREARQLYINGNRAMRARSASIPEGALFSDKTQYVGKDLGMQNWEHLDDVEFVYYRKWCSYRVGVQSVAPEGDKYVVNFDPHAWDFATNPHSSKTEITLTDDLEYIENAYELLDTEGEFYINRHTGDVFYMPEPGEDMTKATAVVPVIDELLVIEGDSVTNRAENVTFDGIHFTETTWLRPNGAMGHLSNQSDVSRHEGKLYEAAIRAQTVNNVNFQNCVVNNAGNMGILYLKQFQNCTLIGNVVRDTSGVGVVLGDPSQGYGGNKDYAADPANANEGNLVSNNYIHNIGLDFPSATGFVGGMLRNTKITHNEISSCTYSGISVGWHSGADQVEVGNEISYNLIKDVLTAGIDDGGQIYHLGPTAGDETTPGWLIKENHLVNTYGSVSPMYADNSSSWLTFERNVESTRYSVNDDQIRAGYAQGGGNISKNILFKDNFFTNGRFRDSATNTWIEGDRKTLYNEYVGNKKYPNESWPQEALAIINKAGLESRYKDIKTDKVNLITDGSFEHTKTNYAMPWKAAQAKITRNSSERTDGFYSGRVEMTGSSGTISQTFRMDTSKSYDIRIKAKGDGVSTHLTGVLTVGGKSAIVLDGDVIPDSFTMIGSHLRASSDEQVFEDVTLTIRFSSLLNGDAVYLEECSVIEAGQDKIVMNIDTVNSKATVEYSGATENNSVVASLAVYNPQGSLTDILWNTETIREGSSEIWEYPFPENTHSGDTLKLFLWDAISLKPFVPYETVIIP</sequence>
<protein>
    <submittedName>
        <fullName evidence="3">Right-handed parallel beta-helix repeat-containing protein</fullName>
    </submittedName>
</protein>
<evidence type="ECO:0000256" key="1">
    <source>
        <dbReference type="SAM" id="SignalP"/>
    </source>
</evidence>
<dbReference type="Gene3D" id="2.160.20.10">
    <property type="entry name" value="Single-stranded right-handed beta-helix, Pectin lyase-like"/>
    <property type="match status" value="1"/>
</dbReference>
<keyword evidence="1" id="KW-0732">Signal</keyword>
<proteinExistence type="predicted"/>
<evidence type="ECO:0000313" key="4">
    <source>
        <dbReference type="Proteomes" id="UP000611762"/>
    </source>
</evidence>
<gene>
    <name evidence="3" type="ORF">H8698_06875</name>
</gene>
<feature type="domain" description="GH141-like insertion" evidence="2">
    <location>
        <begin position="253"/>
        <end position="396"/>
    </location>
</feature>
<reference evidence="3" key="1">
    <citation type="submission" date="2020-08" db="EMBL/GenBank/DDBJ databases">
        <title>Genome public.</title>
        <authorList>
            <person name="Liu C."/>
            <person name="Sun Q."/>
        </authorList>
    </citation>
    <scope>NUCLEOTIDE SEQUENCE</scope>
    <source>
        <strain evidence="3">H8</strain>
    </source>
</reference>
<dbReference type="RefSeq" id="WP_249311852.1">
    <property type="nucleotide sequence ID" value="NZ_JACRSU010000002.1"/>
</dbReference>
<dbReference type="SMART" id="SM00710">
    <property type="entry name" value="PbH1"/>
    <property type="match status" value="6"/>
</dbReference>
<dbReference type="PANTHER" id="PTHR36453:SF1">
    <property type="entry name" value="RIGHT HANDED BETA HELIX DOMAIN-CONTAINING PROTEIN"/>
    <property type="match status" value="1"/>
</dbReference>
<feature type="chain" id="PRO_5037987152" evidence="1">
    <location>
        <begin position="29"/>
        <end position="1005"/>
    </location>
</feature>
<feature type="signal peptide" evidence="1">
    <location>
        <begin position="1"/>
        <end position="28"/>
    </location>
</feature>
<keyword evidence="4" id="KW-1185">Reference proteome</keyword>
<dbReference type="EMBL" id="JACRSU010000002">
    <property type="protein sequence ID" value="MBC8540698.1"/>
    <property type="molecule type" value="Genomic_DNA"/>
</dbReference>
<evidence type="ECO:0000259" key="2">
    <source>
        <dbReference type="Pfam" id="PF21231"/>
    </source>
</evidence>
<dbReference type="Proteomes" id="UP000611762">
    <property type="component" value="Unassembled WGS sequence"/>
</dbReference>